<organism evidence="2 3">
    <name type="scientific">Mycena rosella</name>
    <name type="common">Pink bonnet</name>
    <name type="synonym">Agaricus rosellus</name>
    <dbReference type="NCBI Taxonomy" id="1033263"/>
    <lineage>
        <taxon>Eukaryota</taxon>
        <taxon>Fungi</taxon>
        <taxon>Dikarya</taxon>
        <taxon>Basidiomycota</taxon>
        <taxon>Agaricomycotina</taxon>
        <taxon>Agaricomycetes</taxon>
        <taxon>Agaricomycetidae</taxon>
        <taxon>Agaricales</taxon>
        <taxon>Marasmiineae</taxon>
        <taxon>Mycenaceae</taxon>
        <taxon>Mycena</taxon>
    </lineage>
</organism>
<feature type="region of interest" description="Disordered" evidence="1">
    <location>
        <begin position="148"/>
        <end position="287"/>
    </location>
</feature>
<evidence type="ECO:0000313" key="2">
    <source>
        <dbReference type="EMBL" id="KAJ7686355.1"/>
    </source>
</evidence>
<protein>
    <submittedName>
        <fullName evidence="2">Uncharacterized protein</fullName>
    </submittedName>
</protein>
<accession>A0AAD7D9P1</accession>
<feature type="compositionally biased region" description="Polar residues" evidence="1">
    <location>
        <begin position="153"/>
        <end position="163"/>
    </location>
</feature>
<dbReference type="EMBL" id="JARKIE010000096">
    <property type="protein sequence ID" value="KAJ7686355.1"/>
    <property type="molecule type" value="Genomic_DNA"/>
</dbReference>
<feature type="compositionally biased region" description="Acidic residues" evidence="1">
    <location>
        <begin position="241"/>
        <end position="268"/>
    </location>
</feature>
<reference evidence="2" key="1">
    <citation type="submission" date="2023-03" db="EMBL/GenBank/DDBJ databases">
        <title>Massive genome expansion in bonnet fungi (Mycena s.s.) driven by repeated elements and novel gene families across ecological guilds.</title>
        <authorList>
            <consortium name="Lawrence Berkeley National Laboratory"/>
            <person name="Harder C.B."/>
            <person name="Miyauchi S."/>
            <person name="Viragh M."/>
            <person name="Kuo A."/>
            <person name="Thoen E."/>
            <person name="Andreopoulos B."/>
            <person name="Lu D."/>
            <person name="Skrede I."/>
            <person name="Drula E."/>
            <person name="Henrissat B."/>
            <person name="Morin E."/>
            <person name="Kohler A."/>
            <person name="Barry K."/>
            <person name="LaButti K."/>
            <person name="Morin E."/>
            <person name="Salamov A."/>
            <person name="Lipzen A."/>
            <person name="Mereny Z."/>
            <person name="Hegedus B."/>
            <person name="Baldrian P."/>
            <person name="Stursova M."/>
            <person name="Weitz H."/>
            <person name="Taylor A."/>
            <person name="Grigoriev I.V."/>
            <person name="Nagy L.G."/>
            <person name="Martin F."/>
            <person name="Kauserud H."/>
        </authorList>
    </citation>
    <scope>NUCLEOTIDE SEQUENCE</scope>
    <source>
        <strain evidence="2">CBHHK067</strain>
    </source>
</reference>
<feature type="compositionally biased region" description="Acidic residues" evidence="1">
    <location>
        <begin position="277"/>
        <end position="287"/>
    </location>
</feature>
<name>A0AAD7D9P1_MYCRO</name>
<evidence type="ECO:0000313" key="3">
    <source>
        <dbReference type="Proteomes" id="UP001221757"/>
    </source>
</evidence>
<evidence type="ECO:0000256" key="1">
    <source>
        <dbReference type="SAM" id="MobiDB-lite"/>
    </source>
</evidence>
<dbReference type="AlphaFoldDB" id="A0AAD7D9P1"/>
<keyword evidence="3" id="KW-1185">Reference proteome</keyword>
<comment type="caution">
    <text evidence="2">The sequence shown here is derived from an EMBL/GenBank/DDBJ whole genome shotgun (WGS) entry which is preliminary data.</text>
</comment>
<gene>
    <name evidence="2" type="ORF">B0H17DRAFT_1136909</name>
</gene>
<proteinExistence type="predicted"/>
<sequence>MSFVYPNSSVLMGIRVLLATIKNLGGCPCPRCFVEKSQIPKMGTKTDMRQRQDIRQDTSSWRDKIEAARRWIFGQGLGVTSKKVDEDNLKEKSWVPTRFGTTDSYSTQIGELSHRLVKRFYARTNKRKYGKQIAAHERRRRVLRGIKQRMQDAASTSAAQTVNESDEQPVEAATPVHLTPAPPVSPPQRVVNNLRPEDEDLPRTPPRQHHHISESKRSPLDWSGMDHGNEAGDAAGTKGDDDSDSDTSDIEEEQQLEGEEELEEEEDTAVIGHNDDEILDAIGYDEL</sequence>
<dbReference type="Proteomes" id="UP001221757">
    <property type="component" value="Unassembled WGS sequence"/>
</dbReference>